<reference evidence="1" key="1">
    <citation type="submission" date="2014-11" db="EMBL/GenBank/DDBJ databases">
        <authorList>
            <person name="Amaro Gonzalez C."/>
        </authorList>
    </citation>
    <scope>NUCLEOTIDE SEQUENCE</scope>
</reference>
<evidence type="ECO:0000313" key="1">
    <source>
        <dbReference type="EMBL" id="JAG99979.1"/>
    </source>
</evidence>
<accession>A0A0E9P7F2</accession>
<protein>
    <submittedName>
        <fullName evidence="1">Uncharacterized protein</fullName>
    </submittedName>
</protein>
<reference evidence="1" key="2">
    <citation type="journal article" date="2015" name="Fish Shellfish Immunol.">
        <title>Early steps in the European eel (Anguilla anguilla)-Vibrio vulnificus interaction in the gills: Role of the RtxA13 toxin.</title>
        <authorList>
            <person name="Callol A."/>
            <person name="Pajuelo D."/>
            <person name="Ebbesson L."/>
            <person name="Teles M."/>
            <person name="MacKenzie S."/>
            <person name="Amaro C."/>
        </authorList>
    </citation>
    <scope>NUCLEOTIDE SEQUENCE</scope>
</reference>
<organism evidence="1">
    <name type="scientific">Anguilla anguilla</name>
    <name type="common">European freshwater eel</name>
    <name type="synonym">Muraena anguilla</name>
    <dbReference type="NCBI Taxonomy" id="7936"/>
    <lineage>
        <taxon>Eukaryota</taxon>
        <taxon>Metazoa</taxon>
        <taxon>Chordata</taxon>
        <taxon>Craniata</taxon>
        <taxon>Vertebrata</taxon>
        <taxon>Euteleostomi</taxon>
        <taxon>Actinopterygii</taxon>
        <taxon>Neopterygii</taxon>
        <taxon>Teleostei</taxon>
        <taxon>Anguilliformes</taxon>
        <taxon>Anguillidae</taxon>
        <taxon>Anguilla</taxon>
    </lineage>
</organism>
<name>A0A0E9P7F2_ANGAN</name>
<dbReference type="EMBL" id="GBXM01108597">
    <property type="protein sequence ID" value="JAG99979.1"/>
    <property type="molecule type" value="Transcribed_RNA"/>
</dbReference>
<sequence>MGNISLLAS</sequence>
<proteinExistence type="predicted"/>